<dbReference type="AlphaFoldDB" id="A0A328TKZ1"/>
<organism evidence="1 2">
    <name type="scientific">Candidatus Erwinia dacicola</name>
    <dbReference type="NCBI Taxonomy" id="252393"/>
    <lineage>
        <taxon>Bacteria</taxon>
        <taxon>Pseudomonadati</taxon>
        <taxon>Pseudomonadota</taxon>
        <taxon>Gammaproteobacteria</taxon>
        <taxon>Enterobacterales</taxon>
        <taxon>Erwiniaceae</taxon>
        <taxon>Erwinia</taxon>
    </lineage>
</organism>
<dbReference type="Proteomes" id="UP000244334">
    <property type="component" value="Unassembled WGS sequence"/>
</dbReference>
<name>A0A328TKZ1_9GAMM</name>
<accession>A0A328TKZ1</accession>
<gene>
    <name evidence="1" type="ORF">ACZ87_03212</name>
</gene>
<evidence type="ECO:0000313" key="2">
    <source>
        <dbReference type="Proteomes" id="UP000244334"/>
    </source>
</evidence>
<reference evidence="1" key="1">
    <citation type="submission" date="2018-04" db="EMBL/GenBank/DDBJ databases">
        <title>Genomes of the Obligate Erwinia dacicola and Facultative Enterobacter sp. OLF Endosymbionts of the Olive Fruit fly, Bactrocera oleae.</title>
        <authorList>
            <person name="Estes A.M."/>
            <person name="Hearn D.J."/>
            <person name="Agarwal S."/>
            <person name="Pierson E.A."/>
            <person name="Dunning-Hotopp J.C."/>
        </authorList>
    </citation>
    <scope>NUCLEOTIDE SEQUENCE [LARGE SCALE GENOMIC DNA]</scope>
    <source>
        <strain evidence="1">Oroville</strain>
    </source>
</reference>
<dbReference type="RefSeq" id="WP_186821292.1">
    <property type="nucleotide sequence ID" value="NZ_LJAM02000504.1"/>
</dbReference>
<sequence>MKNSTALLRVKKGYRYTRRELVRFANTSKYLTPRQRQHLRIVGGVA</sequence>
<protein>
    <submittedName>
        <fullName evidence="1">Uncharacterized protein</fullName>
    </submittedName>
</protein>
<proteinExistence type="predicted"/>
<comment type="caution">
    <text evidence="1">The sequence shown here is derived from an EMBL/GenBank/DDBJ whole genome shotgun (WGS) entry which is preliminary data.</text>
</comment>
<dbReference type="EMBL" id="LJAM02000504">
    <property type="protein sequence ID" value="RAP69992.1"/>
    <property type="molecule type" value="Genomic_DNA"/>
</dbReference>
<keyword evidence="2" id="KW-1185">Reference proteome</keyword>
<evidence type="ECO:0000313" key="1">
    <source>
        <dbReference type="EMBL" id="RAP69992.1"/>
    </source>
</evidence>